<reference evidence="2 3" key="2">
    <citation type="submission" date="2022-06" db="EMBL/GenBank/DDBJ databases">
        <title>Genomic Encyclopedia of Type Strains, Phase I: the one thousand microbial genomes (KMG-I) project.</title>
        <authorList>
            <person name="Kyrpides N."/>
        </authorList>
    </citation>
    <scope>NUCLEOTIDE SEQUENCE [LARGE SCALE GENOMIC DNA]</scope>
    <source>
        <strain evidence="2 3">DSM 43889</strain>
    </source>
</reference>
<accession>A0ABT1JEZ6</accession>
<protein>
    <submittedName>
        <fullName evidence="2">Sugar phosphate isomerase/epimerase</fullName>
    </submittedName>
</protein>
<comment type="caution">
    <text evidence="2">The sequence shown here is derived from an EMBL/GenBank/DDBJ whole genome shotgun (WGS) entry which is preliminary data.</text>
</comment>
<proteinExistence type="predicted"/>
<evidence type="ECO:0000313" key="3">
    <source>
        <dbReference type="Proteomes" id="UP000791080"/>
    </source>
</evidence>
<dbReference type="GO" id="GO:0016853">
    <property type="term" value="F:isomerase activity"/>
    <property type="evidence" value="ECO:0007669"/>
    <property type="project" value="UniProtKB-KW"/>
</dbReference>
<evidence type="ECO:0000259" key="1">
    <source>
        <dbReference type="Pfam" id="PF01261"/>
    </source>
</evidence>
<gene>
    <name evidence="2" type="ORF">G443_001347</name>
</gene>
<dbReference type="InterPro" id="IPR036237">
    <property type="entry name" value="Xyl_isomerase-like_sf"/>
</dbReference>
<dbReference type="PANTHER" id="PTHR12110:SF41">
    <property type="entry name" value="INOSOSE DEHYDRATASE"/>
    <property type="match status" value="1"/>
</dbReference>
<evidence type="ECO:0000313" key="2">
    <source>
        <dbReference type="EMBL" id="MCP2331077.1"/>
    </source>
</evidence>
<dbReference type="PANTHER" id="PTHR12110">
    <property type="entry name" value="HYDROXYPYRUVATE ISOMERASE"/>
    <property type="match status" value="1"/>
</dbReference>
<dbReference type="Gene3D" id="3.20.20.150">
    <property type="entry name" value="Divalent-metal-dependent TIM barrel enzymes"/>
    <property type="match status" value="1"/>
</dbReference>
<dbReference type="SUPFAM" id="SSF51658">
    <property type="entry name" value="Xylose isomerase-like"/>
    <property type="match status" value="1"/>
</dbReference>
<dbReference type="InterPro" id="IPR013022">
    <property type="entry name" value="Xyl_isomerase-like_TIM-brl"/>
</dbReference>
<keyword evidence="2" id="KW-0413">Isomerase</keyword>
<name>A0ABT1JEZ6_ACTCY</name>
<organism evidence="2 3">
    <name type="scientific">Actinoalloteichus caeruleus DSM 43889</name>
    <dbReference type="NCBI Taxonomy" id="1120930"/>
    <lineage>
        <taxon>Bacteria</taxon>
        <taxon>Bacillati</taxon>
        <taxon>Actinomycetota</taxon>
        <taxon>Actinomycetes</taxon>
        <taxon>Pseudonocardiales</taxon>
        <taxon>Pseudonocardiaceae</taxon>
        <taxon>Actinoalloteichus</taxon>
        <taxon>Actinoalloteichus cyanogriseus</taxon>
    </lineage>
</organism>
<dbReference type="EMBL" id="AUBJ02000001">
    <property type="protein sequence ID" value="MCP2331077.1"/>
    <property type="molecule type" value="Genomic_DNA"/>
</dbReference>
<dbReference type="Proteomes" id="UP000791080">
    <property type="component" value="Unassembled WGS sequence"/>
</dbReference>
<dbReference type="InterPro" id="IPR050312">
    <property type="entry name" value="IolE/XylAMocC-like"/>
</dbReference>
<sequence>MSDPTSPILSTPPAVQLYTVREQLAADRVGVLAALAGFGYGAVEPFDVLTDAPGLRDDLDAAGLAVCAVHAPVLSEDVDALFDGARTVGADTVIVPVAPPERFGDRDAVTALAAELNAVASRAADAGLRLGYHNHEFEFTDVDGTPALVVLADALAPEVVLEVDTYWAAVAGQDVPALLRRLGDRVRYLHVKDGPVTRTDPMTAVGAGRMPVAEVLTANPAVEWRVVELDDCATDVLAAVGDSLDWLRDNGFAHPAGGGSDR</sequence>
<dbReference type="RefSeq" id="WP_026420475.1">
    <property type="nucleotide sequence ID" value="NZ_AUBJ02000001.1"/>
</dbReference>
<reference evidence="2 3" key="1">
    <citation type="submission" date="2013-07" db="EMBL/GenBank/DDBJ databases">
        <authorList>
            <consortium name="DOE Joint Genome Institute"/>
            <person name="Reeve W."/>
            <person name="Huntemann M."/>
            <person name="Han J."/>
            <person name="Chen A."/>
            <person name="Kyrpides N."/>
            <person name="Mavromatis K."/>
            <person name="Markowitz V."/>
            <person name="Palaniappan K."/>
            <person name="Ivanova N."/>
            <person name="Schaumberg A."/>
            <person name="Pati A."/>
            <person name="Liolios K."/>
            <person name="Nordberg H.P."/>
            <person name="Cantor M.N."/>
            <person name="Hua S.X."/>
            <person name="Woyke T."/>
        </authorList>
    </citation>
    <scope>NUCLEOTIDE SEQUENCE [LARGE SCALE GENOMIC DNA]</scope>
    <source>
        <strain evidence="2 3">DSM 43889</strain>
    </source>
</reference>
<dbReference type="Pfam" id="PF01261">
    <property type="entry name" value="AP_endonuc_2"/>
    <property type="match status" value="1"/>
</dbReference>
<feature type="domain" description="Xylose isomerase-like TIM barrel" evidence="1">
    <location>
        <begin position="34"/>
        <end position="248"/>
    </location>
</feature>
<keyword evidence="3" id="KW-1185">Reference proteome</keyword>